<name>X1BD38_9ZZZZ</name>
<evidence type="ECO:0000313" key="2">
    <source>
        <dbReference type="EMBL" id="GAG79132.1"/>
    </source>
</evidence>
<dbReference type="AlphaFoldDB" id="X1BD38"/>
<proteinExistence type="predicted"/>
<keyword evidence="1" id="KW-0812">Transmembrane</keyword>
<feature type="transmembrane region" description="Helical" evidence="1">
    <location>
        <begin position="25"/>
        <end position="47"/>
    </location>
</feature>
<evidence type="ECO:0000256" key="1">
    <source>
        <dbReference type="SAM" id="Phobius"/>
    </source>
</evidence>
<protein>
    <submittedName>
        <fullName evidence="2">Uncharacterized protein</fullName>
    </submittedName>
</protein>
<comment type="caution">
    <text evidence="2">The sequence shown here is derived from an EMBL/GenBank/DDBJ whole genome shotgun (WGS) entry which is preliminary data.</text>
</comment>
<feature type="non-terminal residue" evidence="2">
    <location>
        <position position="65"/>
    </location>
</feature>
<reference evidence="2" key="1">
    <citation type="journal article" date="2014" name="Front. Microbiol.">
        <title>High frequency of phylogenetically diverse reductive dehalogenase-homologous genes in deep subseafloor sedimentary metagenomes.</title>
        <authorList>
            <person name="Kawai M."/>
            <person name="Futagami T."/>
            <person name="Toyoda A."/>
            <person name="Takaki Y."/>
            <person name="Nishi S."/>
            <person name="Hori S."/>
            <person name="Arai W."/>
            <person name="Tsubouchi T."/>
            <person name="Morono Y."/>
            <person name="Uchiyama I."/>
            <person name="Ito T."/>
            <person name="Fujiyama A."/>
            <person name="Inagaki F."/>
            <person name="Takami H."/>
        </authorList>
    </citation>
    <scope>NUCLEOTIDE SEQUENCE</scope>
    <source>
        <strain evidence="2">Expedition CK06-06</strain>
    </source>
</reference>
<gene>
    <name evidence="2" type="ORF">S01H4_29371</name>
</gene>
<feature type="non-terminal residue" evidence="2">
    <location>
        <position position="1"/>
    </location>
</feature>
<keyword evidence="1" id="KW-0472">Membrane</keyword>
<dbReference type="EMBL" id="BART01014982">
    <property type="protein sequence ID" value="GAG79132.1"/>
    <property type="molecule type" value="Genomic_DNA"/>
</dbReference>
<organism evidence="2">
    <name type="scientific">marine sediment metagenome</name>
    <dbReference type="NCBI Taxonomy" id="412755"/>
    <lineage>
        <taxon>unclassified sequences</taxon>
        <taxon>metagenomes</taxon>
        <taxon>ecological metagenomes</taxon>
    </lineage>
</organism>
<sequence>DEYWNLNKTEIGFKVGRKLTGDTNIYYLTIANALSACGFSAGIGGFIPVTMGFVGSKADVISQFL</sequence>
<keyword evidence="1" id="KW-1133">Transmembrane helix</keyword>
<accession>X1BD38</accession>